<organism evidence="2 3">
    <name type="scientific">Blyttiomyces helicus</name>
    <dbReference type="NCBI Taxonomy" id="388810"/>
    <lineage>
        <taxon>Eukaryota</taxon>
        <taxon>Fungi</taxon>
        <taxon>Fungi incertae sedis</taxon>
        <taxon>Chytridiomycota</taxon>
        <taxon>Chytridiomycota incertae sedis</taxon>
        <taxon>Chytridiomycetes</taxon>
        <taxon>Chytridiomycetes incertae sedis</taxon>
        <taxon>Blyttiomyces</taxon>
    </lineage>
</organism>
<proteinExistence type="predicted"/>
<keyword evidence="3" id="KW-1185">Reference proteome</keyword>
<dbReference type="Proteomes" id="UP000269721">
    <property type="component" value="Unassembled WGS sequence"/>
</dbReference>
<dbReference type="AlphaFoldDB" id="A0A4P9W2V6"/>
<gene>
    <name evidence="2" type="ORF">BDK51DRAFT_49108</name>
</gene>
<evidence type="ECO:0000313" key="2">
    <source>
        <dbReference type="EMBL" id="RKO84396.1"/>
    </source>
</evidence>
<feature type="region of interest" description="Disordered" evidence="1">
    <location>
        <begin position="66"/>
        <end position="94"/>
    </location>
</feature>
<evidence type="ECO:0000313" key="3">
    <source>
        <dbReference type="Proteomes" id="UP000269721"/>
    </source>
</evidence>
<name>A0A4P9W2V6_9FUNG</name>
<sequence length="217" mass="23629">MTLISGRKETRALLTGEKKIRLQQFPIQQNSHKMHSLPLCSGPDVQHRFMLHAACAADVRIGAFPTPAPHRRPSRIGLPEVSRTPLPSSHPQRLPRVGMDAAECRSSLQAAIRRRAPPPSKFLVLFCAHKRKPSEKALVPVGELAYERPRLRGVARVPGVRAGQRERAGRREVDERPAGAEVRAVLGLEEAEGVGRAHLRGHGVVVVVAVVVVGVSG</sequence>
<reference evidence="3" key="1">
    <citation type="journal article" date="2018" name="Nat. Microbiol.">
        <title>Leveraging single-cell genomics to expand the fungal tree of life.</title>
        <authorList>
            <person name="Ahrendt S.R."/>
            <person name="Quandt C.A."/>
            <person name="Ciobanu D."/>
            <person name="Clum A."/>
            <person name="Salamov A."/>
            <person name="Andreopoulos B."/>
            <person name="Cheng J.F."/>
            <person name="Woyke T."/>
            <person name="Pelin A."/>
            <person name="Henrissat B."/>
            <person name="Reynolds N.K."/>
            <person name="Benny G.L."/>
            <person name="Smith M.E."/>
            <person name="James T.Y."/>
            <person name="Grigoriev I.V."/>
        </authorList>
    </citation>
    <scope>NUCLEOTIDE SEQUENCE [LARGE SCALE GENOMIC DNA]</scope>
</reference>
<dbReference type="EMBL" id="ML000152">
    <property type="protein sequence ID" value="RKO84396.1"/>
    <property type="molecule type" value="Genomic_DNA"/>
</dbReference>
<accession>A0A4P9W2V6</accession>
<protein>
    <submittedName>
        <fullName evidence="2">Uncharacterized protein</fullName>
    </submittedName>
</protein>
<evidence type="ECO:0000256" key="1">
    <source>
        <dbReference type="SAM" id="MobiDB-lite"/>
    </source>
</evidence>